<dbReference type="RefSeq" id="WP_345196592.1">
    <property type="nucleotide sequence ID" value="NZ_BAABFL010000394.1"/>
</dbReference>
<keyword evidence="2" id="KW-1185">Reference proteome</keyword>
<accession>A0ABP8V2F7</accession>
<evidence type="ECO:0000313" key="1">
    <source>
        <dbReference type="EMBL" id="GAA4650418.1"/>
    </source>
</evidence>
<dbReference type="EMBL" id="BAABFL010000394">
    <property type="protein sequence ID" value="GAA4650418.1"/>
    <property type="molecule type" value="Genomic_DNA"/>
</dbReference>
<reference evidence="2" key="1">
    <citation type="journal article" date="2019" name="Int. J. Syst. Evol. Microbiol.">
        <title>The Global Catalogue of Microorganisms (GCM) 10K type strain sequencing project: providing services to taxonomists for standard genome sequencing and annotation.</title>
        <authorList>
            <consortium name="The Broad Institute Genomics Platform"/>
            <consortium name="The Broad Institute Genome Sequencing Center for Infectious Disease"/>
            <person name="Wu L."/>
            <person name="Ma J."/>
        </authorList>
    </citation>
    <scope>NUCLEOTIDE SEQUENCE [LARGE SCALE GENOMIC DNA]</scope>
    <source>
        <strain evidence="2">JCM 17805</strain>
    </source>
</reference>
<sequence>MVSLDELIKNTVPKDIDITLKKSFLDLSDPVIIDGRELDVIVILTNLSLTGKKELLDRVSLEYLSDTDWQNSVLKPLAWLHTHNLKYPNIKADGCIFFPHLVLAKRKIKVFGYAKNSNLINKCKFMITEFFWKDSVTSLVEQFAKYKNEESSLIDLIVEHGFPKNRTLEFTQKSIEALEVRVPDSVHRECKQARFIEKNGEFLAITPVVRTSNQRIIHNLAKEHKVKSTIIYHHRPTSLGSYVTACGGRVRCLYYPPRLSQVDSSIDHLIIQWQTRKHLLNERALLNKKSLNILFQIVRDEEYTSTVQHTKNSKLRNKQNLYHLLESLFSEIFYLRGKGLDEIPMLDNLLDETIEKSVINECFDLKYAEKHFTRQVNEILEYSKEGKPLAYEPALIEAMGTGIRHCLSNKRGYHKPAADCIYLHFEKLMAYGANSQSNPYLVGLPSLTAVAGFVDAFIMKLGVTEVKPKFVIALRQFECRKGHPLSRQVYRQNKVRNGAVIDSRHCDFEFDLIIRLSKPDSSISLDNHNLFRCLPKRFAGGVLGFSMQSREQKGFRYKTCHIYHDEDALRHGVKILPSFLRFIIGADQDYIFNDINELSDILENSHEIIPVNKGFSFLGLPSPRDNAISKKHVYSEPVLGLAKLLSPQSLITKTGIRELAFWQLNISGKSVEVVSGDHNDCAM</sequence>
<dbReference type="Proteomes" id="UP001500604">
    <property type="component" value="Unassembled WGS sequence"/>
</dbReference>
<evidence type="ECO:0000313" key="2">
    <source>
        <dbReference type="Proteomes" id="UP001500604"/>
    </source>
</evidence>
<name>A0ABP8V2F7_9GAMM</name>
<organism evidence="1 2">
    <name type="scientific">Kistimonas scapharcae</name>
    <dbReference type="NCBI Taxonomy" id="1036133"/>
    <lineage>
        <taxon>Bacteria</taxon>
        <taxon>Pseudomonadati</taxon>
        <taxon>Pseudomonadota</taxon>
        <taxon>Gammaproteobacteria</taxon>
        <taxon>Oceanospirillales</taxon>
        <taxon>Endozoicomonadaceae</taxon>
        <taxon>Kistimonas</taxon>
    </lineage>
</organism>
<comment type="caution">
    <text evidence="1">The sequence shown here is derived from an EMBL/GenBank/DDBJ whole genome shotgun (WGS) entry which is preliminary data.</text>
</comment>
<gene>
    <name evidence="1" type="ORF">GCM10023116_27010</name>
</gene>
<proteinExistence type="predicted"/>
<protein>
    <submittedName>
        <fullName evidence="1">Uncharacterized protein</fullName>
    </submittedName>
</protein>